<keyword evidence="2" id="KW-1185">Reference proteome</keyword>
<comment type="caution">
    <text evidence="1">The sequence shown here is derived from an EMBL/GenBank/DDBJ whole genome shotgun (WGS) entry which is preliminary data.</text>
</comment>
<dbReference type="Proteomes" id="UP001321473">
    <property type="component" value="Unassembled WGS sequence"/>
</dbReference>
<dbReference type="EMBL" id="JARKHS020035880">
    <property type="protein sequence ID" value="KAK8756829.1"/>
    <property type="molecule type" value="Genomic_DNA"/>
</dbReference>
<accession>A0AAQ4D2Y9</accession>
<evidence type="ECO:0000313" key="2">
    <source>
        <dbReference type="Proteomes" id="UP001321473"/>
    </source>
</evidence>
<name>A0AAQ4D2Y9_AMBAM</name>
<gene>
    <name evidence="1" type="ORF">V5799_000476</name>
</gene>
<organism evidence="1 2">
    <name type="scientific">Amblyomma americanum</name>
    <name type="common">Lone star tick</name>
    <dbReference type="NCBI Taxonomy" id="6943"/>
    <lineage>
        <taxon>Eukaryota</taxon>
        <taxon>Metazoa</taxon>
        <taxon>Ecdysozoa</taxon>
        <taxon>Arthropoda</taxon>
        <taxon>Chelicerata</taxon>
        <taxon>Arachnida</taxon>
        <taxon>Acari</taxon>
        <taxon>Parasitiformes</taxon>
        <taxon>Ixodida</taxon>
        <taxon>Ixodoidea</taxon>
        <taxon>Ixodidae</taxon>
        <taxon>Amblyomminae</taxon>
        <taxon>Amblyomma</taxon>
    </lineage>
</organism>
<reference evidence="1 2" key="1">
    <citation type="journal article" date="2023" name="Arcadia Sci">
        <title>De novo assembly of a long-read Amblyomma americanum tick genome.</title>
        <authorList>
            <person name="Chou S."/>
            <person name="Poskanzer K.E."/>
            <person name="Rollins M."/>
            <person name="Thuy-Boun P.S."/>
        </authorList>
    </citation>
    <scope>NUCLEOTIDE SEQUENCE [LARGE SCALE GENOMIC DNA]</scope>
    <source>
        <strain evidence="1">F_SG_1</strain>
        <tissue evidence="1">Salivary glands</tissue>
    </source>
</reference>
<sequence length="81" mass="9539">MLHPAYRRDSLESLPQLEDRYRRSQRKKDALILRSRVLRTVSSTRSLPARTATATIRHPHNQHAHHGGITLQDVLRFYVER</sequence>
<evidence type="ECO:0000313" key="1">
    <source>
        <dbReference type="EMBL" id="KAK8756829.1"/>
    </source>
</evidence>
<dbReference type="AlphaFoldDB" id="A0AAQ4D2Y9"/>
<protein>
    <submittedName>
        <fullName evidence="1">Uncharacterized protein</fullName>
    </submittedName>
</protein>
<proteinExistence type="predicted"/>